<keyword evidence="2" id="KW-1185">Reference proteome</keyword>
<dbReference type="Proteomes" id="UP001322744">
    <property type="component" value="Chromosome"/>
</dbReference>
<dbReference type="Pfam" id="PF09484">
    <property type="entry name" value="Cas_TM1802"/>
    <property type="match status" value="1"/>
</dbReference>
<dbReference type="NCBIfam" id="TIGR02591">
    <property type="entry name" value="cas_Csh1"/>
    <property type="match status" value="1"/>
</dbReference>
<dbReference type="InterPro" id="IPR013389">
    <property type="entry name" value="CRISPR-assoc_prot_Cas8b"/>
</dbReference>
<dbReference type="InterPro" id="IPR013420">
    <property type="entry name" value="CRISPR-assoc_prot_Cas8b/Csh1_C"/>
</dbReference>
<dbReference type="EMBL" id="CP139957">
    <property type="protein sequence ID" value="WPX08772.1"/>
    <property type="molecule type" value="Genomic_DNA"/>
</dbReference>
<sequence length="641" mass="73017">MIEAVAELGKFLVEGKSKTSSKTCDGDFSNNISSFLTPVESDKVLLICLEQKQSGFEYCGVEPQNPLESRAQFYLFSQGAKGGGTNFSPACILTKPKTKRDMTQDEVKQAIRENVENVFEKKVENWFSNKALPLAKKLSKQGDISDKDALFIQSISQAVENNREKIINHVSDHIFSEFEKLKSSVLLTFLIDGKYIGEYEIFKRFLLELIKEKAEKSSSQDKTCCICKQKRENVSGTVNVFKFYTIDKPGFIKGGFSSENAWKNFPVCSSCQIHLSEGRKFLEQNLQFKFYNFKYLLIPKLLFSTSAAYSEVLNILQNTQKEIRLGEKTLDKITDDENEILETLSTFNDSISVTFLFMVPQMGAERIVLMIEDVFPSHLKNIFDAKRHTEKKFRKLFDNPDIVFTFQQIKHFFSKSNRLRKKSDLDSYFLEITESIFKKKPIDFQFLLTHFCRRLQDSIANNDFFDFYNSCSYAMQILEFLNSLKILKLKGDECGMSVETPFDEILNEFPVASKNPAVKGIILVGALCDMLLRIQSAGLKKAPGRMPPFAKNLKGLRLKQADIISLLPKIENKLMEYSAFGKAKKLVAATASELLLKAPADWKLSSDEVSFYFACGMNLGQKIRDLAKKLTNDLDETEAEE</sequence>
<proteinExistence type="predicted"/>
<dbReference type="NCBIfam" id="TIGR02556">
    <property type="entry name" value="cas_TM1802"/>
    <property type="match status" value="1"/>
</dbReference>
<protein>
    <submittedName>
        <fullName evidence="1">TIGR02556 family CRISPR-associated protein</fullName>
    </submittedName>
</protein>
<evidence type="ECO:0000313" key="1">
    <source>
        <dbReference type="EMBL" id="WPX08772.1"/>
    </source>
</evidence>
<name>A0ABZ0TZ70_9FIRM</name>
<accession>A0ABZ0TZ70</accession>
<evidence type="ECO:0000313" key="2">
    <source>
        <dbReference type="Proteomes" id="UP001322744"/>
    </source>
</evidence>
<reference evidence="1 2" key="1">
    <citation type="submission" date="2023-12" db="EMBL/GenBank/DDBJ databases">
        <authorList>
            <person name="Manesh M.J.H."/>
            <person name="Bing R.G."/>
            <person name="Willard D.J."/>
            <person name="Kelly R.M."/>
        </authorList>
    </citation>
    <scope>NUCLEOTIDE SEQUENCE [LARGE SCALE GENOMIC DNA]</scope>
    <source>
        <strain evidence="1 2">DSM 8977</strain>
    </source>
</reference>
<organism evidence="1 2">
    <name type="scientific">Anaerocellum danielii</name>
    <dbReference type="NCBI Taxonomy" id="1387557"/>
    <lineage>
        <taxon>Bacteria</taxon>
        <taxon>Bacillati</taxon>
        <taxon>Bacillota</taxon>
        <taxon>Bacillota incertae sedis</taxon>
        <taxon>Caldicellulosiruptorales</taxon>
        <taxon>Caldicellulosiruptoraceae</taxon>
        <taxon>Anaerocellum</taxon>
    </lineage>
</organism>
<gene>
    <name evidence="1" type="ORF">SOJ16_002682</name>
</gene>
<dbReference type="RefSeq" id="WP_045173320.1">
    <property type="nucleotide sequence ID" value="NZ_CP139957.1"/>
</dbReference>